<dbReference type="EMBL" id="QGNW01000372">
    <property type="protein sequence ID" value="RVW74349.1"/>
    <property type="molecule type" value="Genomic_DNA"/>
</dbReference>
<protein>
    <submittedName>
        <fullName evidence="2">Uncharacterized protein</fullName>
    </submittedName>
</protein>
<comment type="caution">
    <text evidence="2">The sequence shown here is derived from an EMBL/GenBank/DDBJ whole genome shotgun (WGS) entry which is preliminary data.</text>
</comment>
<accession>A0A438GQ58</accession>
<organism evidence="2 3">
    <name type="scientific">Vitis vinifera</name>
    <name type="common">Grape</name>
    <dbReference type="NCBI Taxonomy" id="29760"/>
    <lineage>
        <taxon>Eukaryota</taxon>
        <taxon>Viridiplantae</taxon>
        <taxon>Streptophyta</taxon>
        <taxon>Embryophyta</taxon>
        <taxon>Tracheophyta</taxon>
        <taxon>Spermatophyta</taxon>
        <taxon>Magnoliopsida</taxon>
        <taxon>eudicotyledons</taxon>
        <taxon>Gunneridae</taxon>
        <taxon>Pentapetalae</taxon>
        <taxon>rosids</taxon>
        <taxon>Vitales</taxon>
        <taxon>Vitaceae</taxon>
        <taxon>Viteae</taxon>
        <taxon>Vitis</taxon>
    </lineage>
</organism>
<proteinExistence type="predicted"/>
<dbReference type="Proteomes" id="UP000288805">
    <property type="component" value="Unassembled WGS sequence"/>
</dbReference>
<name>A0A438GQ58_VITVI</name>
<evidence type="ECO:0000313" key="3">
    <source>
        <dbReference type="Proteomes" id="UP000288805"/>
    </source>
</evidence>
<dbReference type="EMBL" id="QGNW01001947">
    <property type="protein sequence ID" value="RVW27590.1"/>
    <property type="molecule type" value="Genomic_DNA"/>
</dbReference>
<reference evidence="2 3" key="1">
    <citation type="journal article" date="2018" name="PLoS Genet.">
        <title>Population sequencing reveals clonal diversity and ancestral inbreeding in the grapevine cultivar Chardonnay.</title>
        <authorList>
            <person name="Roach M.J."/>
            <person name="Johnson D.L."/>
            <person name="Bohlmann J."/>
            <person name="van Vuuren H.J."/>
            <person name="Jones S.J."/>
            <person name="Pretorius I.S."/>
            <person name="Schmidt S.A."/>
            <person name="Borneman A.R."/>
        </authorList>
    </citation>
    <scope>NUCLEOTIDE SEQUENCE [LARGE SCALE GENOMIC DNA]</scope>
    <source>
        <strain evidence="3">cv. Chardonnay</strain>
        <strain evidence="2">I10V1</strain>
        <tissue evidence="2">Leaf</tissue>
    </source>
</reference>
<sequence length="68" mass="8010">MMGGQIIQSMENSAYIFVVPENELMSGQKAFKKGEERSNKVWYNYCNKPGHTRETYWKLHGKLVNRKK</sequence>
<evidence type="ECO:0000313" key="2">
    <source>
        <dbReference type="EMBL" id="RVW74349.1"/>
    </source>
</evidence>
<gene>
    <name evidence="2" type="ORF">CK203_053287</name>
    <name evidence="1" type="ORF">CK203_103615</name>
</gene>
<evidence type="ECO:0000313" key="1">
    <source>
        <dbReference type="EMBL" id="RVW27590.1"/>
    </source>
</evidence>
<dbReference type="AlphaFoldDB" id="A0A438GQ58"/>